<comment type="caution">
    <text evidence="2">The sequence shown here is derived from an EMBL/GenBank/DDBJ whole genome shotgun (WGS) entry which is preliminary data.</text>
</comment>
<protein>
    <submittedName>
        <fullName evidence="2">Uncharacterized protein</fullName>
    </submittedName>
</protein>
<name>A0A9W8ZR24_9AGAR</name>
<keyword evidence="1" id="KW-0812">Transmembrane</keyword>
<reference evidence="2" key="2">
    <citation type="journal article" date="2023" name="Proc. Natl. Acad. Sci. U.S.A.">
        <title>A global phylogenomic analysis of the shiitake genus Lentinula.</title>
        <authorList>
            <person name="Sierra-Patev S."/>
            <person name="Min B."/>
            <person name="Naranjo-Ortiz M."/>
            <person name="Looney B."/>
            <person name="Konkel Z."/>
            <person name="Slot J.C."/>
            <person name="Sakamoto Y."/>
            <person name="Steenwyk J.L."/>
            <person name="Rokas A."/>
            <person name="Carro J."/>
            <person name="Camarero S."/>
            <person name="Ferreira P."/>
            <person name="Molpeceres G."/>
            <person name="Ruiz-Duenas F.J."/>
            <person name="Serrano A."/>
            <person name="Henrissat B."/>
            <person name="Drula E."/>
            <person name="Hughes K.W."/>
            <person name="Mata J.L."/>
            <person name="Ishikawa N.K."/>
            <person name="Vargas-Isla R."/>
            <person name="Ushijima S."/>
            <person name="Smith C.A."/>
            <person name="Donoghue J."/>
            <person name="Ahrendt S."/>
            <person name="Andreopoulos W."/>
            <person name="He G."/>
            <person name="LaButti K."/>
            <person name="Lipzen A."/>
            <person name="Ng V."/>
            <person name="Riley R."/>
            <person name="Sandor L."/>
            <person name="Barry K."/>
            <person name="Martinez A.T."/>
            <person name="Xiao Y."/>
            <person name="Gibbons J.G."/>
            <person name="Terashima K."/>
            <person name="Grigoriev I.V."/>
            <person name="Hibbett D."/>
        </authorList>
    </citation>
    <scope>NUCLEOTIDE SEQUENCE</scope>
    <source>
        <strain evidence="2">Sp2 HRB7682 ss15</strain>
    </source>
</reference>
<evidence type="ECO:0000313" key="3">
    <source>
        <dbReference type="Proteomes" id="UP001150238"/>
    </source>
</evidence>
<proteinExistence type="predicted"/>
<reference evidence="2" key="1">
    <citation type="submission" date="2022-08" db="EMBL/GenBank/DDBJ databases">
        <authorList>
            <consortium name="DOE Joint Genome Institute"/>
            <person name="Min B."/>
            <person name="Riley R."/>
            <person name="Sierra-Patev S."/>
            <person name="Naranjo-Ortiz M."/>
            <person name="Looney B."/>
            <person name="Konkel Z."/>
            <person name="Slot J.C."/>
            <person name="Sakamoto Y."/>
            <person name="Steenwyk J.L."/>
            <person name="Rokas A."/>
            <person name="Carro J."/>
            <person name="Camarero S."/>
            <person name="Ferreira P."/>
            <person name="Molpeceres G."/>
            <person name="Ruiz-Duenas F.J."/>
            <person name="Serrano A."/>
            <person name="Henrissat B."/>
            <person name="Drula E."/>
            <person name="Hughes K.W."/>
            <person name="Mata J.L."/>
            <person name="Ishikawa N.K."/>
            <person name="Vargas-Isla R."/>
            <person name="Ushijima S."/>
            <person name="Smith C.A."/>
            <person name="Ahrendt S."/>
            <person name="Andreopoulos W."/>
            <person name="He G."/>
            <person name="Labutti K."/>
            <person name="Lipzen A."/>
            <person name="Ng V."/>
            <person name="Sandor L."/>
            <person name="Barry K."/>
            <person name="Martinez A.T."/>
            <person name="Xiao Y."/>
            <person name="Gibbons J.G."/>
            <person name="Terashima K."/>
            <person name="Hibbett D.S."/>
            <person name="Grigoriev I.V."/>
        </authorList>
    </citation>
    <scope>NUCLEOTIDE SEQUENCE</scope>
    <source>
        <strain evidence="2">Sp2 HRB7682 ss15</strain>
    </source>
</reference>
<evidence type="ECO:0000256" key="1">
    <source>
        <dbReference type="SAM" id="Phobius"/>
    </source>
</evidence>
<dbReference type="EMBL" id="JANVFS010000058">
    <property type="protein sequence ID" value="KAJ4464518.1"/>
    <property type="molecule type" value="Genomic_DNA"/>
</dbReference>
<dbReference type="Proteomes" id="UP001150238">
    <property type="component" value="Unassembled WGS sequence"/>
</dbReference>
<accession>A0A9W8ZR24</accession>
<sequence>MNARSAVAVATLCVGGVTDPNSTPGSRVVRCKNAKPLTSGKDWWMSRSGSFHTSNVKRGVQGTRRWFYLIYLYFFSGWAVVYLLHPNFLTDFFILISCLWSPSPRFRSGESGSTTT</sequence>
<gene>
    <name evidence="2" type="ORF">C8J55DRAFT_463282</name>
</gene>
<keyword evidence="1" id="KW-1133">Transmembrane helix</keyword>
<keyword evidence="1" id="KW-0472">Membrane</keyword>
<organism evidence="2 3">
    <name type="scientific">Lentinula lateritia</name>
    <dbReference type="NCBI Taxonomy" id="40482"/>
    <lineage>
        <taxon>Eukaryota</taxon>
        <taxon>Fungi</taxon>
        <taxon>Dikarya</taxon>
        <taxon>Basidiomycota</taxon>
        <taxon>Agaricomycotina</taxon>
        <taxon>Agaricomycetes</taxon>
        <taxon>Agaricomycetidae</taxon>
        <taxon>Agaricales</taxon>
        <taxon>Marasmiineae</taxon>
        <taxon>Omphalotaceae</taxon>
        <taxon>Lentinula</taxon>
    </lineage>
</organism>
<feature type="transmembrane region" description="Helical" evidence="1">
    <location>
        <begin position="66"/>
        <end position="85"/>
    </location>
</feature>
<evidence type="ECO:0000313" key="2">
    <source>
        <dbReference type="EMBL" id="KAJ4464518.1"/>
    </source>
</evidence>
<dbReference type="AlphaFoldDB" id="A0A9W8ZR24"/>